<keyword evidence="2" id="KW-0614">Plasmid</keyword>
<gene>
    <name evidence="2" type="ORF">CR152_32130</name>
</gene>
<dbReference type="OrthoDB" id="6679509at2"/>
<dbReference type="RefSeq" id="WP_157778892.1">
    <property type="nucleotide sequence ID" value="NZ_CP024609.1"/>
</dbReference>
<feature type="region of interest" description="Disordered" evidence="1">
    <location>
        <begin position="18"/>
        <end position="122"/>
    </location>
</feature>
<dbReference type="EMBL" id="CP024609">
    <property type="protein sequence ID" value="ATQ79225.1"/>
    <property type="molecule type" value="Genomic_DNA"/>
</dbReference>
<keyword evidence="3" id="KW-1185">Reference proteome</keyword>
<dbReference type="AlphaFoldDB" id="A0A2D2DW75"/>
<protein>
    <submittedName>
        <fullName evidence="2">Uncharacterized protein</fullName>
    </submittedName>
</protein>
<accession>A0A2D2DW75</accession>
<name>A0A2D2DW75_9BURK</name>
<feature type="compositionally biased region" description="Low complexity" evidence="1">
    <location>
        <begin position="35"/>
        <end position="74"/>
    </location>
</feature>
<feature type="compositionally biased region" description="Low complexity" evidence="1">
    <location>
        <begin position="102"/>
        <end position="111"/>
    </location>
</feature>
<evidence type="ECO:0000256" key="1">
    <source>
        <dbReference type="SAM" id="MobiDB-lite"/>
    </source>
</evidence>
<evidence type="ECO:0000313" key="3">
    <source>
        <dbReference type="Proteomes" id="UP000229897"/>
    </source>
</evidence>
<sequence>MPTTPKQQTEDAAAFAAEFDAADAEPSAQSEDEAFGLAEEAGAGAEDPAGVPAAASDAGPAAAEPPGDEAQLQAKEAELAAEEGALDTSSVGESQESEDVTDPAADAGATDGTDDPEKALADDFGPEFVDLMKRLIAKVCADKVGEGLGTLSSTVDEVIQHLQGERNANHFKAIAAAHEDFTDIVESPEFSAWKDGQEPAEQARLAQVIDAGSTQEIIDMLTDYKASKGGGVDDSEIDGAEGVRSSGLTLPKEPSGDDDFAAAWNEH</sequence>
<proteinExistence type="predicted"/>
<organism evidence="2 3">
    <name type="scientific">Massilia violaceinigra</name>
    <dbReference type="NCBI Taxonomy" id="2045208"/>
    <lineage>
        <taxon>Bacteria</taxon>
        <taxon>Pseudomonadati</taxon>
        <taxon>Pseudomonadota</taxon>
        <taxon>Betaproteobacteria</taxon>
        <taxon>Burkholderiales</taxon>
        <taxon>Oxalobacteraceae</taxon>
        <taxon>Telluria group</taxon>
        <taxon>Massilia</taxon>
    </lineage>
</organism>
<geneLocation type="plasmid" evidence="2 3">
    <name>unnamed</name>
</geneLocation>
<feature type="region of interest" description="Disordered" evidence="1">
    <location>
        <begin position="227"/>
        <end position="267"/>
    </location>
</feature>
<dbReference type="KEGG" id="mass:CR152_32130"/>
<reference evidence="2" key="1">
    <citation type="submission" date="2017-10" db="EMBL/GenBank/DDBJ databases">
        <title>Massilia psychrophilum sp. nov., a novel purple-pigmented bacterium isolated from Tianshan glacier, Xinjiang Municipality, China.</title>
        <authorList>
            <person name="Wang H."/>
        </authorList>
    </citation>
    <scope>NUCLEOTIDE SEQUENCE [LARGE SCALE GENOMIC DNA]</scope>
    <source>
        <strain evidence="2">B2</strain>
        <plasmid evidence="2">unnamed</plasmid>
    </source>
</reference>
<dbReference type="Proteomes" id="UP000229897">
    <property type="component" value="Plasmid unnamed"/>
</dbReference>
<evidence type="ECO:0000313" key="2">
    <source>
        <dbReference type="EMBL" id="ATQ79225.1"/>
    </source>
</evidence>